<sequence>MQNKQKEKKQVEMKILIKKKYLLQIFVILLQFVIHLSFSQIITQNESINLQQNEQYLQDVSDFYEFIAKNITFPSGYPSNQINQPYTSLSDTKNNQVTSTTLASYNYANAIYSIALGYQLKSNSNNLDVILTYYRTYINPKNGVIKREELNNRKIESIDPQNTPNYQYASMFNSTAGFVSYYKINATCFQKSVYFFNYLDKIGINLVEITDIDLFNHASILGSKGTIYLIQYRFQQFQLYTYKNQESTLVDLTKSYKDVLISKYVSDQGKYYFGISLLNSTVYCASINFTNQKLIMNKYQLPQFLSEDSEVYVQRLNDYFYIIISDIHQITILKFQSFGLLDFGTMKLIENKQFPFGFGARSFPTFISQSNFIFIKDKQIQLVDVKKSRVIYSQSFDAGLDFYQLDYYQNQFILYFLNNDGQGKITYLSKQIQIKAPSLIIQGKQQQFSLLISSSNFPFSFNVIVTVNIPSQEQVTFQQEEILITQMMDTLLKPTQYFEVEPYVEGPDLSLQVTLPQSSKQLIKSAQFVKVHSLKSFQQFKIDETFVPHQTDYYFSSLAQRQKILTNNKQNQQEKTKNFKSLIHQKIEDENSLNYTNQNILKDKNQIFYEIIALLPVQNIDGSGSIQVLASEEQFDQVIDQIDNSGSFTLQQDQSLPNQRIYVPIINKQQLILNHYDFSCNQKFMFASDITANALFVSCGSLLQMVSFIPSSDSKIPLVVTQLYNITIDPTPFNKLLTNRGLLFIYNDTCITAFDYINISYFPFAIQIPKISPNQQVVFFKHSFILISPTNSQASKSAINDGTSIQAAQYSYNNFQQSQPTLQRYLQIDQQHLVNSSYKAIAIRNDIEYLLLSQAQQPDYYSIYRISMNAYSQNQLYSTIQIPINSIPIINSDMICIIQNSSGSDNLQSNVNCFQIMEKASIVYDLLIDETQFYNNLSFSTQILLSSGSQTSQTYNLVLQRNAELKNMVVDQKSLELKSLKDQFYNGQWDQSTTFSFNDQKILNTCVLGWYSSFSQCNVKNRITYSQSTQQQLFNLNSKNKSKVITNIKNEKNQINQNEHIQNNTKNLKEFNRIIQENNLEQNQQQLANNEQQNIQIKYFNTNNQQHESLIKQQKYQNQEINYQQNLESLNSQLNNKNKQIENESEESSDNANKLLFFSILFDQVIIVSQSSTNIMNLLSINQDYYGCSFMDDNASITNRKQGVFQVDLYVLCSQYLDIYNLKISRDSKNQYTSVNVNSKVTYSTQYIYDPSPYWKILSINQSIILTKFNESKYFLIISDNQFYIDQNQIPYSTIIGVNAVSTLSSFMLLTFFENQILYVQVVLSQGVLNQYIDISDLLEENYFSIASSDTINSIDQYSDTKFRIGFSNSYIYDVEVQLNDDGTTSLTNISLYYYRDAFSKHISGFKGSKYHLFYGVKDNQYMLTLYSNANSKQNQFLIESKLDLPFITDIQGIRYAQEISPSSILISFSNQQVITFDISENVKFNVSSSQSQIPSTGIQLDPINQLDDLNNITLFLKKQPPKPPPTSSSNKLIFSFTYIIIITTISLLTL</sequence>
<evidence type="ECO:0000313" key="4">
    <source>
        <dbReference type="Proteomes" id="UP000009168"/>
    </source>
</evidence>
<proteinExistence type="predicted"/>
<dbReference type="HOGENOM" id="CLU_263111_0_0_1"/>
<dbReference type="InParanoid" id="Q23BT5"/>
<organism evidence="3 4">
    <name type="scientific">Tetrahymena thermophila (strain SB210)</name>
    <dbReference type="NCBI Taxonomy" id="312017"/>
    <lineage>
        <taxon>Eukaryota</taxon>
        <taxon>Sar</taxon>
        <taxon>Alveolata</taxon>
        <taxon>Ciliophora</taxon>
        <taxon>Intramacronucleata</taxon>
        <taxon>Oligohymenophorea</taxon>
        <taxon>Hymenostomatida</taxon>
        <taxon>Tetrahymenina</taxon>
        <taxon>Tetrahymenidae</taxon>
        <taxon>Tetrahymena</taxon>
    </lineage>
</organism>
<dbReference type="RefSeq" id="XP_001014278.2">
    <property type="nucleotide sequence ID" value="XM_001014278.2"/>
</dbReference>
<dbReference type="EMBL" id="GG662718">
    <property type="protein sequence ID" value="EAR94033.2"/>
    <property type="molecule type" value="Genomic_DNA"/>
</dbReference>
<keyword evidence="4" id="KW-1185">Reference proteome</keyword>
<evidence type="ECO:0000313" key="3">
    <source>
        <dbReference type="EMBL" id="EAR94033.2"/>
    </source>
</evidence>
<keyword evidence="2" id="KW-0472">Membrane</keyword>
<dbReference type="Proteomes" id="UP000009168">
    <property type="component" value="Unassembled WGS sequence"/>
</dbReference>
<protein>
    <submittedName>
        <fullName evidence="3">Transmembrane protein, putative</fullName>
    </submittedName>
</protein>
<keyword evidence="2 3" id="KW-0812">Transmembrane</keyword>
<dbReference type="KEGG" id="tet:TTHERM_00227470"/>
<keyword evidence="1" id="KW-0175">Coiled coil</keyword>
<feature type="transmembrane region" description="Helical" evidence="2">
    <location>
        <begin position="21"/>
        <end position="42"/>
    </location>
</feature>
<accession>Q23BT5</accession>
<evidence type="ECO:0000256" key="2">
    <source>
        <dbReference type="SAM" id="Phobius"/>
    </source>
</evidence>
<gene>
    <name evidence="3" type="ORF">TTHERM_00227470</name>
</gene>
<reference evidence="4" key="1">
    <citation type="journal article" date="2006" name="PLoS Biol.">
        <title>Macronuclear genome sequence of the ciliate Tetrahymena thermophila, a model eukaryote.</title>
        <authorList>
            <person name="Eisen J.A."/>
            <person name="Coyne R.S."/>
            <person name="Wu M."/>
            <person name="Wu D."/>
            <person name="Thiagarajan M."/>
            <person name="Wortman J.R."/>
            <person name="Badger J.H."/>
            <person name="Ren Q."/>
            <person name="Amedeo P."/>
            <person name="Jones K.M."/>
            <person name="Tallon L.J."/>
            <person name="Delcher A.L."/>
            <person name="Salzberg S.L."/>
            <person name="Silva J.C."/>
            <person name="Haas B.J."/>
            <person name="Majoros W.H."/>
            <person name="Farzad M."/>
            <person name="Carlton J.M."/>
            <person name="Smith R.K. Jr."/>
            <person name="Garg J."/>
            <person name="Pearlman R.E."/>
            <person name="Karrer K.M."/>
            <person name="Sun L."/>
            <person name="Manning G."/>
            <person name="Elde N.C."/>
            <person name="Turkewitz A.P."/>
            <person name="Asai D.J."/>
            <person name="Wilkes D.E."/>
            <person name="Wang Y."/>
            <person name="Cai H."/>
            <person name="Collins K."/>
            <person name="Stewart B.A."/>
            <person name="Lee S.R."/>
            <person name="Wilamowska K."/>
            <person name="Weinberg Z."/>
            <person name="Ruzzo W.L."/>
            <person name="Wloga D."/>
            <person name="Gaertig J."/>
            <person name="Frankel J."/>
            <person name="Tsao C.-C."/>
            <person name="Gorovsky M.A."/>
            <person name="Keeling P.J."/>
            <person name="Waller R.F."/>
            <person name="Patron N.J."/>
            <person name="Cherry J.M."/>
            <person name="Stover N.A."/>
            <person name="Krieger C.J."/>
            <person name="del Toro C."/>
            <person name="Ryder H.F."/>
            <person name="Williamson S.C."/>
            <person name="Barbeau R.A."/>
            <person name="Hamilton E.P."/>
            <person name="Orias E."/>
        </authorList>
    </citation>
    <scope>NUCLEOTIDE SEQUENCE [LARGE SCALE GENOMIC DNA]</scope>
    <source>
        <strain evidence="4">SB210</strain>
    </source>
</reference>
<feature type="coiled-coil region" evidence="1">
    <location>
        <begin position="1073"/>
        <end position="1151"/>
    </location>
</feature>
<dbReference type="GeneID" id="7831617"/>
<keyword evidence="2" id="KW-1133">Transmembrane helix</keyword>
<evidence type="ECO:0000256" key="1">
    <source>
        <dbReference type="SAM" id="Coils"/>
    </source>
</evidence>
<name>Q23BT5_TETTS</name>